<name>A0A6C0D3P3_9ZZZZ</name>
<dbReference type="Pfam" id="PF13432">
    <property type="entry name" value="TPR_16"/>
    <property type="match status" value="1"/>
</dbReference>
<evidence type="ECO:0000313" key="1">
    <source>
        <dbReference type="EMBL" id="QHT10529.1"/>
    </source>
</evidence>
<accession>A0A6C0D3P3</accession>
<dbReference type="Gene3D" id="1.25.40.10">
    <property type="entry name" value="Tetratricopeptide repeat domain"/>
    <property type="match status" value="2"/>
</dbReference>
<organism evidence="1">
    <name type="scientific">viral metagenome</name>
    <dbReference type="NCBI Taxonomy" id="1070528"/>
    <lineage>
        <taxon>unclassified sequences</taxon>
        <taxon>metagenomes</taxon>
        <taxon>organismal metagenomes</taxon>
    </lineage>
</organism>
<dbReference type="PROSITE" id="PS50005">
    <property type="entry name" value="TPR"/>
    <property type="match status" value="1"/>
</dbReference>
<dbReference type="EMBL" id="MN739521">
    <property type="protein sequence ID" value="QHT10529.1"/>
    <property type="molecule type" value="Genomic_DNA"/>
</dbReference>
<dbReference type="SMART" id="SM00028">
    <property type="entry name" value="TPR"/>
    <property type="match status" value="3"/>
</dbReference>
<proteinExistence type="predicted"/>
<evidence type="ECO:0008006" key="2">
    <source>
        <dbReference type="Google" id="ProtNLM"/>
    </source>
</evidence>
<dbReference type="InterPro" id="IPR011990">
    <property type="entry name" value="TPR-like_helical_dom_sf"/>
</dbReference>
<dbReference type="SUPFAM" id="SSF48452">
    <property type="entry name" value="TPR-like"/>
    <property type="match status" value="1"/>
</dbReference>
<dbReference type="AlphaFoldDB" id="A0A6C0D3P3"/>
<sequence length="208" mass="24453">MDFAHAYDLHMFALQTPDKHYLLHQAKDAYMALEPCEKVYNNLACLLVKLESYDDAEEIYEILIKTYPSASAFFNYGKLCYKIKDYKKSEELFLEAIELGSKKALVNYGWQLHGQKQFHNALFYYRIALNQDPDITIATRVNILSNIGMLYHERFITEHYETHFHNAESNYLQCLELVKDYKDAEELLSILRSGSIVEFWAVHNKNFP</sequence>
<dbReference type="InterPro" id="IPR019734">
    <property type="entry name" value="TPR_rpt"/>
</dbReference>
<protein>
    <recommendedName>
        <fullName evidence="2">Tetratricopeptide repeat protein</fullName>
    </recommendedName>
</protein>
<reference evidence="1" key="1">
    <citation type="journal article" date="2020" name="Nature">
        <title>Giant virus diversity and host interactions through global metagenomics.</title>
        <authorList>
            <person name="Schulz F."/>
            <person name="Roux S."/>
            <person name="Paez-Espino D."/>
            <person name="Jungbluth S."/>
            <person name="Walsh D.A."/>
            <person name="Denef V.J."/>
            <person name="McMahon K.D."/>
            <person name="Konstantinidis K.T."/>
            <person name="Eloe-Fadrosh E.A."/>
            <person name="Kyrpides N.C."/>
            <person name="Woyke T."/>
        </authorList>
    </citation>
    <scope>NUCLEOTIDE SEQUENCE</scope>
    <source>
        <strain evidence="1">GVMAG-M-3300023174-107</strain>
    </source>
</reference>